<keyword evidence="6" id="KW-0456">Lyase</keyword>
<keyword evidence="11" id="KW-1185">Reference proteome</keyword>
<comment type="similarity">
    <text evidence="3">Belongs to the lyase 1 family. Argininosuccinate lyase subfamily.</text>
</comment>
<dbReference type="AlphaFoldDB" id="A0AAN9VMH1"/>
<feature type="domain" description="Fumarate lyase N-terminal" evidence="8">
    <location>
        <begin position="1"/>
        <end position="272"/>
    </location>
</feature>
<reference evidence="10 11" key="1">
    <citation type="submission" date="2024-03" db="EMBL/GenBank/DDBJ databases">
        <title>The genome assembly and annotation of the cricket Gryllus longicercus Weissman &amp; Gray.</title>
        <authorList>
            <person name="Szrajer S."/>
            <person name="Gray D."/>
            <person name="Ylla G."/>
        </authorList>
    </citation>
    <scope>NUCLEOTIDE SEQUENCE [LARGE SCALE GENOMIC DNA]</scope>
    <source>
        <strain evidence="10">DAG 2021-001</strain>
        <tissue evidence="10">Whole body minus gut</tissue>
    </source>
</reference>
<dbReference type="Gene3D" id="1.10.40.30">
    <property type="entry name" value="Fumarase/aspartase (C-terminal domain)"/>
    <property type="match status" value="1"/>
</dbReference>
<dbReference type="Gene3D" id="1.10.275.10">
    <property type="entry name" value="Fumarase/aspartase (N-terminal domain)"/>
    <property type="match status" value="1"/>
</dbReference>
<dbReference type="GO" id="GO:0004056">
    <property type="term" value="F:argininosuccinate lyase activity"/>
    <property type="evidence" value="ECO:0007669"/>
    <property type="project" value="UniProtKB-EC"/>
</dbReference>
<keyword evidence="4" id="KW-0055">Arginine biosynthesis</keyword>
<dbReference type="InterPro" id="IPR008948">
    <property type="entry name" value="L-Aspartase-like"/>
</dbReference>
<dbReference type="InterPro" id="IPR020557">
    <property type="entry name" value="Fumarate_lyase_CS"/>
</dbReference>
<gene>
    <name evidence="10" type="ORF">R5R35_006516</name>
</gene>
<name>A0AAN9VMH1_9ORTH</name>
<dbReference type="InterPro" id="IPR024083">
    <property type="entry name" value="Fumarase/histidase_N"/>
</dbReference>
<organism evidence="10 11">
    <name type="scientific">Gryllus longicercus</name>
    <dbReference type="NCBI Taxonomy" id="2509291"/>
    <lineage>
        <taxon>Eukaryota</taxon>
        <taxon>Metazoa</taxon>
        <taxon>Ecdysozoa</taxon>
        <taxon>Arthropoda</taxon>
        <taxon>Hexapoda</taxon>
        <taxon>Insecta</taxon>
        <taxon>Pterygota</taxon>
        <taxon>Neoptera</taxon>
        <taxon>Polyneoptera</taxon>
        <taxon>Orthoptera</taxon>
        <taxon>Ensifera</taxon>
        <taxon>Gryllidea</taxon>
        <taxon>Grylloidea</taxon>
        <taxon>Gryllidae</taxon>
        <taxon>Gryllinae</taxon>
        <taxon>Gryllus</taxon>
    </lineage>
</organism>
<feature type="domain" description="Argininosuccinate lyase C-terminal" evidence="9">
    <location>
        <begin position="335"/>
        <end position="402"/>
    </location>
</feature>
<evidence type="ECO:0000259" key="8">
    <source>
        <dbReference type="Pfam" id="PF00206"/>
    </source>
</evidence>
<dbReference type="PRINTS" id="PR00149">
    <property type="entry name" value="FUMRATELYASE"/>
</dbReference>
<proteinExistence type="inferred from homology"/>
<dbReference type="FunFam" id="1.10.40.30:FF:000001">
    <property type="entry name" value="Argininosuccinate lyase"/>
    <property type="match status" value="1"/>
</dbReference>
<dbReference type="InterPro" id="IPR000362">
    <property type="entry name" value="Fumarate_lyase_fam"/>
</dbReference>
<dbReference type="FunFam" id="1.10.275.10:FF:000002">
    <property type="entry name" value="Argininosuccinate lyase"/>
    <property type="match status" value="1"/>
</dbReference>
<evidence type="ECO:0000256" key="1">
    <source>
        <dbReference type="ARBA" id="ARBA00000985"/>
    </source>
</evidence>
<evidence type="ECO:0000313" key="11">
    <source>
        <dbReference type="Proteomes" id="UP001378592"/>
    </source>
</evidence>
<comment type="caution">
    <text evidence="10">The sequence shown here is derived from an EMBL/GenBank/DDBJ whole genome shotgun (WGS) entry which is preliminary data.</text>
</comment>
<dbReference type="PROSITE" id="PS00163">
    <property type="entry name" value="FUMARATE_LYASES"/>
    <property type="match status" value="1"/>
</dbReference>
<dbReference type="HAMAP" id="MF_00006">
    <property type="entry name" value="Arg_succ_lyase"/>
    <property type="match status" value="1"/>
</dbReference>
<dbReference type="InterPro" id="IPR029419">
    <property type="entry name" value="Arg_succ_lyase_C"/>
</dbReference>
<comment type="catalytic activity">
    <reaction evidence="1">
        <text>2-(N(omega)-L-arginino)succinate = fumarate + L-arginine</text>
        <dbReference type="Rhea" id="RHEA:24020"/>
        <dbReference type="ChEBI" id="CHEBI:29806"/>
        <dbReference type="ChEBI" id="CHEBI:32682"/>
        <dbReference type="ChEBI" id="CHEBI:57472"/>
        <dbReference type="EC" id="4.3.2.1"/>
    </reaction>
</comment>
<dbReference type="Proteomes" id="UP001378592">
    <property type="component" value="Unassembled WGS sequence"/>
</dbReference>
<dbReference type="NCBIfam" id="TIGR00838">
    <property type="entry name" value="argH"/>
    <property type="match status" value="1"/>
</dbReference>
<evidence type="ECO:0000256" key="5">
    <source>
        <dbReference type="ARBA" id="ARBA00022605"/>
    </source>
</evidence>
<dbReference type="PRINTS" id="PR00145">
    <property type="entry name" value="ARGSUCLYASE"/>
</dbReference>
<dbReference type="Gene3D" id="1.20.200.10">
    <property type="entry name" value="Fumarase/aspartase (Central domain)"/>
    <property type="match status" value="1"/>
</dbReference>
<evidence type="ECO:0000256" key="4">
    <source>
        <dbReference type="ARBA" id="ARBA00022571"/>
    </source>
</evidence>
<evidence type="ECO:0000313" key="10">
    <source>
        <dbReference type="EMBL" id="KAK7793122.1"/>
    </source>
</evidence>
<evidence type="ECO:0000259" key="9">
    <source>
        <dbReference type="Pfam" id="PF14698"/>
    </source>
</evidence>
<dbReference type="GO" id="GO:0042450">
    <property type="term" value="P:L-arginine biosynthetic process via ornithine"/>
    <property type="evidence" value="ECO:0007669"/>
    <property type="project" value="InterPro"/>
</dbReference>
<dbReference type="CDD" id="cd01359">
    <property type="entry name" value="Argininosuccinate_lyase"/>
    <property type="match status" value="1"/>
</dbReference>
<evidence type="ECO:0000256" key="6">
    <source>
        <dbReference type="ARBA" id="ARBA00023239"/>
    </source>
</evidence>
<dbReference type="Pfam" id="PF00206">
    <property type="entry name" value="Lyase_1"/>
    <property type="match status" value="1"/>
</dbReference>
<dbReference type="InterPro" id="IPR009049">
    <property type="entry name" value="Argininosuccinate_lyase"/>
</dbReference>
<evidence type="ECO:0000256" key="3">
    <source>
        <dbReference type="ARBA" id="ARBA00010755"/>
    </source>
</evidence>
<dbReference type="GO" id="GO:0005829">
    <property type="term" value="C:cytosol"/>
    <property type="evidence" value="ECO:0007669"/>
    <property type="project" value="TreeGrafter"/>
</dbReference>
<dbReference type="SUPFAM" id="SSF48557">
    <property type="entry name" value="L-aspartase-like"/>
    <property type="match status" value="1"/>
</dbReference>
<protein>
    <recommendedName>
        <fullName evidence="7">Arginosuccinase</fullName>
    </recommendedName>
</protein>
<dbReference type="PANTHER" id="PTHR43814">
    <property type="entry name" value="ARGININOSUCCINATE LYASE"/>
    <property type="match status" value="1"/>
</dbReference>
<sequence length="437" mass="49441">MWKEDLKGSRAYTVALLRAGLLTEDESKEILKGLDMVHEEWEKNTFIILPSDEDIHTANERRLKELIGHSALKLHTGRSRNDQVVTDMRLWLRSGLGDFSVLLCDIIKLCTVRAQQEIDILMPGYTHLQRAQPVRWSHWLLSYCWSLKADHDRLKQLSERINVLPLGSGAIAGNPFLIDRQFLADELDFQHVSSNSMHAVGDRDFIVEFLFWASLTSIHLSRLAEDLILFSSQEFGFVTLSEAYSTGSSLMPQKRNPDSLEIIRGTAGKIYGHCTGVMMILKGLPSTYNKDLQEDKVAMFAVFDCLKAILQVAGGVINTLQVKNFNCRAALSPDMLATDVAYYLVKKGVSFREAHHLAGEVVAKAEQDRVTVSNLPLNTLRDISNFFEDDINEIWNYESSVEQYQVKGGTSRSSVTLQISELLQWHDNIRSLIQPQV</sequence>
<dbReference type="FunFam" id="1.20.200.10:FF:000019">
    <property type="entry name" value="Argininosuccinate lyase chloroplastic"/>
    <property type="match status" value="1"/>
</dbReference>
<evidence type="ECO:0000256" key="2">
    <source>
        <dbReference type="ARBA" id="ARBA00004941"/>
    </source>
</evidence>
<evidence type="ECO:0000256" key="7">
    <source>
        <dbReference type="ARBA" id="ARBA00032749"/>
    </source>
</evidence>
<keyword evidence="5" id="KW-0028">Amino-acid biosynthesis</keyword>
<dbReference type="PANTHER" id="PTHR43814:SF1">
    <property type="entry name" value="ARGININOSUCCINATE LYASE"/>
    <property type="match status" value="1"/>
</dbReference>
<dbReference type="Pfam" id="PF14698">
    <property type="entry name" value="ASL_C2"/>
    <property type="match status" value="1"/>
</dbReference>
<comment type="pathway">
    <text evidence="2">Amino-acid biosynthesis; L-arginine biosynthesis; L-arginine from L-ornithine and carbamoyl phosphate: step 3/3.</text>
</comment>
<dbReference type="InterPro" id="IPR022761">
    <property type="entry name" value="Fumarate_lyase_N"/>
</dbReference>
<dbReference type="EMBL" id="JAZDUA010000401">
    <property type="protein sequence ID" value="KAK7793122.1"/>
    <property type="molecule type" value="Genomic_DNA"/>
</dbReference>
<accession>A0AAN9VMH1</accession>